<evidence type="ECO:0000313" key="2">
    <source>
        <dbReference type="Proteomes" id="UP000256964"/>
    </source>
</evidence>
<accession>A0A371CRY1</accession>
<evidence type="ECO:0000313" key="1">
    <source>
        <dbReference type="EMBL" id="RDX43009.1"/>
    </source>
</evidence>
<sequence>MINKALLALYAYEAMDFVYGEEHRHCCDGWEKNKVGFKWFNRRHTRGEKLLDAMATIISLQSGRRPVSLIRAPESTHLELVIASAQLMTPAQVSNFERYLTLLTKTASVTDALIDASQAEVVVHAYRICRDEVDKIVIARAAHLAPTLPQIAEAIKAYSAKEGEDVSYEIHILELARSAIKSLLAYRAAATAAATADSAGEALVLQLHRDLIAIIPALYMKAEVTIMDSAVEGYISGALVEVCFLSRALDDMIQAVASDKDLRAHLRSGALRCDWIKPRTKPDAVSIILDEPSMEGLRSCLPALKDTSVEQFVQAIDDKLKAGDRYPTNRGIARNPRNLPATFEVQESIHCEAALIAYLDDQAIDSTVYIASALPACYACHLLAISMREVQGCNSFRLGPYDGVIDCGWEFPALRHVAELEKIMLTKSDAHLRVVVDAYHRAKEPWTQDASGW</sequence>
<proteinExistence type="predicted"/>
<name>A0A371CRY1_9APHY</name>
<dbReference type="OrthoDB" id="2765517at2759"/>
<organism evidence="1 2">
    <name type="scientific">Lentinus brumalis</name>
    <dbReference type="NCBI Taxonomy" id="2498619"/>
    <lineage>
        <taxon>Eukaryota</taxon>
        <taxon>Fungi</taxon>
        <taxon>Dikarya</taxon>
        <taxon>Basidiomycota</taxon>
        <taxon>Agaricomycotina</taxon>
        <taxon>Agaricomycetes</taxon>
        <taxon>Polyporales</taxon>
        <taxon>Polyporaceae</taxon>
        <taxon>Lentinus</taxon>
    </lineage>
</organism>
<keyword evidence="2" id="KW-1185">Reference proteome</keyword>
<protein>
    <submittedName>
        <fullName evidence="1">Uncharacterized protein</fullName>
    </submittedName>
</protein>
<reference evidence="1 2" key="1">
    <citation type="journal article" date="2018" name="Biotechnol. Biofuels">
        <title>Integrative visual omics of the white-rot fungus Polyporus brumalis exposes the biotechnological potential of its oxidative enzymes for delignifying raw plant biomass.</title>
        <authorList>
            <person name="Miyauchi S."/>
            <person name="Rancon A."/>
            <person name="Drula E."/>
            <person name="Hage H."/>
            <person name="Chaduli D."/>
            <person name="Favel A."/>
            <person name="Grisel S."/>
            <person name="Henrissat B."/>
            <person name="Herpoel-Gimbert I."/>
            <person name="Ruiz-Duenas F.J."/>
            <person name="Chevret D."/>
            <person name="Hainaut M."/>
            <person name="Lin J."/>
            <person name="Wang M."/>
            <person name="Pangilinan J."/>
            <person name="Lipzen A."/>
            <person name="Lesage-Meessen L."/>
            <person name="Navarro D."/>
            <person name="Riley R."/>
            <person name="Grigoriev I.V."/>
            <person name="Zhou S."/>
            <person name="Raouche S."/>
            <person name="Rosso M.N."/>
        </authorList>
    </citation>
    <scope>NUCLEOTIDE SEQUENCE [LARGE SCALE GENOMIC DNA]</scope>
    <source>
        <strain evidence="1 2">BRFM 1820</strain>
    </source>
</reference>
<dbReference type="Proteomes" id="UP000256964">
    <property type="component" value="Unassembled WGS sequence"/>
</dbReference>
<dbReference type="EMBL" id="KZ857472">
    <property type="protein sequence ID" value="RDX43009.1"/>
    <property type="molecule type" value="Genomic_DNA"/>
</dbReference>
<dbReference type="AlphaFoldDB" id="A0A371CRY1"/>
<gene>
    <name evidence="1" type="ORF">OH76DRAFT_1410549</name>
</gene>